<dbReference type="InterPro" id="IPR011333">
    <property type="entry name" value="SKP1/BTB/POZ_sf"/>
</dbReference>
<keyword evidence="4" id="KW-1185">Reference proteome</keyword>
<evidence type="ECO:0000259" key="1">
    <source>
        <dbReference type="PROSITE" id="PS50097"/>
    </source>
</evidence>
<protein>
    <recommendedName>
        <fullName evidence="5">BTB domain-containing protein</fullName>
    </recommendedName>
</protein>
<reference evidence="3 4" key="1">
    <citation type="submission" date="2018-08" db="EMBL/GenBank/DDBJ databases">
        <title>Genome and evolution of the arbuscular mycorrhizal fungus Diversispora epigaea (formerly Glomus versiforme) and its bacterial endosymbionts.</title>
        <authorList>
            <person name="Sun X."/>
            <person name="Fei Z."/>
            <person name="Harrison M."/>
        </authorList>
    </citation>
    <scope>NUCLEOTIDE SEQUENCE [LARGE SCALE GENOMIC DNA]</scope>
    <source>
        <strain evidence="3 4">IT104</strain>
    </source>
</reference>
<dbReference type="InterPro" id="IPR000210">
    <property type="entry name" value="BTB/POZ_dom"/>
</dbReference>
<dbReference type="GO" id="GO:0005737">
    <property type="term" value="C:cytoplasm"/>
    <property type="evidence" value="ECO:0007669"/>
    <property type="project" value="TreeGrafter"/>
</dbReference>
<name>A0A397JNK7_9GLOM</name>
<dbReference type="SUPFAM" id="SSF54695">
    <property type="entry name" value="POZ domain"/>
    <property type="match status" value="1"/>
</dbReference>
<comment type="caution">
    <text evidence="3">The sequence shown here is derived from an EMBL/GenBank/DDBJ whole genome shotgun (WGS) entry which is preliminary data.</text>
</comment>
<evidence type="ECO:0008006" key="5">
    <source>
        <dbReference type="Google" id="ProtNLM"/>
    </source>
</evidence>
<dbReference type="Gene3D" id="1.25.40.420">
    <property type="match status" value="1"/>
</dbReference>
<dbReference type="Gene3D" id="3.30.710.10">
    <property type="entry name" value="Potassium Channel Kv1.1, Chain A"/>
    <property type="match status" value="1"/>
</dbReference>
<dbReference type="Proteomes" id="UP000266861">
    <property type="component" value="Unassembled WGS sequence"/>
</dbReference>
<evidence type="ECO:0000259" key="2">
    <source>
        <dbReference type="PROSITE" id="PS51886"/>
    </source>
</evidence>
<dbReference type="Pfam" id="PF07707">
    <property type="entry name" value="BACK"/>
    <property type="match status" value="1"/>
</dbReference>
<sequence length="524" mass="61116">MSLKFFDKLSQNFIELLNDKDDYNVIIEIENEEKSFTAHSSILKYRSPYFRRELENIQPNENNIKTIIKSSVSSQIFDVILKYIYGGIVNLENVETRFIFDLMLAANEFDLNELANKLETYLIDTKASWLKTYFSLIYRIIFNENNFKNLENYCNDIIAKHPNIIFDSSDFTSLPVSALVSLLKRDDLQIEEGKIWDYVIKWGIAQNSTLPTDLEEWSKDNFLTLKTTLQQSLPLVRYFHISNTEIFDKIRPYKKLLDKQLWLDINQHMIAPDRPVKSIILPARSTSVIELPLRTEESKEPFSAIISEEHVAEISSWIDRKTTTYSTTNIPYKFKLILSGTKDGFAPQTFWNICHGYSKTVMVAKVKGTDEILGGYNPLAWDNTRNEWMITRDSFIFSLKNGNIQNSILSRVQDTRFAFANISKNGQNRFGPRFGDFFLYSDKSDFTLDNRNQYSVMSKDYEKPIRTSSSGYFSIVNYEFSKIFHVKIFQCPFLKLKKNEKEMNNAIIHDILNSNNKRANNSFS</sequence>
<dbReference type="OrthoDB" id="1022638at2759"/>
<dbReference type="PROSITE" id="PS50097">
    <property type="entry name" value="BTB"/>
    <property type="match status" value="1"/>
</dbReference>
<dbReference type="SMART" id="SM00225">
    <property type="entry name" value="BTB"/>
    <property type="match status" value="1"/>
</dbReference>
<dbReference type="AlphaFoldDB" id="A0A397JNK7"/>
<dbReference type="EMBL" id="PQFF01000011">
    <property type="protein sequence ID" value="RHZ89501.1"/>
    <property type="molecule type" value="Genomic_DNA"/>
</dbReference>
<proteinExistence type="predicted"/>
<dbReference type="PROSITE" id="PS51886">
    <property type="entry name" value="TLDC"/>
    <property type="match status" value="1"/>
</dbReference>
<feature type="domain" description="BTB" evidence="1">
    <location>
        <begin position="23"/>
        <end position="93"/>
    </location>
</feature>
<organism evidence="3 4">
    <name type="scientific">Diversispora epigaea</name>
    <dbReference type="NCBI Taxonomy" id="1348612"/>
    <lineage>
        <taxon>Eukaryota</taxon>
        <taxon>Fungi</taxon>
        <taxon>Fungi incertae sedis</taxon>
        <taxon>Mucoromycota</taxon>
        <taxon>Glomeromycotina</taxon>
        <taxon>Glomeromycetes</taxon>
        <taxon>Diversisporales</taxon>
        <taxon>Diversisporaceae</taxon>
        <taxon>Diversispora</taxon>
    </lineage>
</organism>
<dbReference type="InterPro" id="IPR052407">
    <property type="entry name" value="BTB_POZ_domain_cont_9"/>
</dbReference>
<dbReference type="InterPro" id="IPR006571">
    <property type="entry name" value="TLDc_dom"/>
</dbReference>
<feature type="domain" description="TLDc" evidence="2">
    <location>
        <begin position="304"/>
        <end position="457"/>
    </location>
</feature>
<dbReference type="Pfam" id="PF00651">
    <property type="entry name" value="BTB"/>
    <property type="match status" value="1"/>
</dbReference>
<dbReference type="InterPro" id="IPR011705">
    <property type="entry name" value="BACK"/>
</dbReference>
<dbReference type="Pfam" id="PF07534">
    <property type="entry name" value="TLD"/>
    <property type="match status" value="1"/>
</dbReference>
<evidence type="ECO:0000313" key="4">
    <source>
        <dbReference type="Proteomes" id="UP000266861"/>
    </source>
</evidence>
<dbReference type="PANTHER" id="PTHR46306">
    <property type="entry name" value="BTB/POZ DOMAIN-CONTAINING PROTEIN 9"/>
    <property type="match status" value="1"/>
</dbReference>
<accession>A0A397JNK7</accession>
<gene>
    <name evidence="3" type="ORF">Glove_13g135</name>
</gene>
<dbReference type="PANTHER" id="PTHR46306:SF1">
    <property type="entry name" value="BTB_POZ DOMAIN-CONTAINING PROTEIN 9"/>
    <property type="match status" value="1"/>
</dbReference>
<evidence type="ECO:0000313" key="3">
    <source>
        <dbReference type="EMBL" id="RHZ89501.1"/>
    </source>
</evidence>